<gene>
    <name evidence="1" type="ORF">SAMN05216202_0980</name>
</gene>
<dbReference type="AlphaFoldDB" id="A0A1H2M4S2"/>
<keyword evidence="2" id="KW-1185">Reference proteome</keyword>
<evidence type="ECO:0000313" key="1">
    <source>
        <dbReference type="EMBL" id="SDU87891.1"/>
    </source>
</evidence>
<accession>A0A1H2M4S2</accession>
<proteinExistence type="predicted"/>
<sequence>MSVMNEIDPKQSDLIALDELNERERMVVQLFRFLDDVSQNDIIRFLNVLLSTK</sequence>
<dbReference type="STRING" id="46679.SAMN05216202_0980"/>
<evidence type="ECO:0000313" key="2">
    <source>
        <dbReference type="Proteomes" id="UP000198600"/>
    </source>
</evidence>
<reference evidence="2" key="1">
    <citation type="submission" date="2016-10" db="EMBL/GenBank/DDBJ databases">
        <authorList>
            <person name="Varghese N."/>
            <person name="Submissions S."/>
        </authorList>
    </citation>
    <scope>NUCLEOTIDE SEQUENCE [LARGE SCALE GENOMIC DNA]</scope>
    <source>
        <strain evidence="2">LMG 2223</strain>
    </source>
</reference>
<dbReference type="Proteomes" id="UP000198600">
    <property type="component" value="Chromosome I"/>
</dbReference>
<name>A0A1H2M4S2_9PSED</name>
<dbReference type="EMBL" id="LT629802">
    <property type="protein sequence ID" value="SDU87891.1"/>
    <property type="molecule type" value="Genomic_DNA"/>
</dbReference>
<protein>
    <submittedName>
        <fullName evidence="1">Uncharacterized protein</fullName>
    </submittedName>
</protein>
<organism evidence="1 2">
    <name type="scientific">Pseudomonas mucidolens</name>
    <dbReference type="NCBI Taxonomy" id="46679"/>
    <lineage>
        <taxon>Bacteria</taxon>
        <taxon>Pseudomonadati</taxon>
        <taxon>Pseudomonadota</taxon>
        <taxon>Gammaproteobacteria</taxon>
        <taxon>Pseudomonadales</taxon>
        <taxon>Pseudomonadaceae</taxon>
        <taxon>Pseudomonas</taxon>
    </lineage>
</organism>